<name>A0ABS4AV26_9PROT</name>
<dbReference type="CDD" id="cd18774">
    <property type="entry name" value="PDC2_HK_sensor"/>
    <property type="match status" value="1"/>
</dbReference>
<dbReference type="Gene3D" id="3.30.450.20">
    <property type="entry name" value="PAS domain"/>
    <property type="match status" value="3"/>
</dbReference>
<dbReference type="SUPFAM" id="SSF55874">
    <property type="entry name" value="ATPase domain of HSP90 chaperone/DNA topoisomerase II/histidine kinase"/>
    <property type="match status" value="1"/>
</dbReference>
<evidence type="ECO:0000313" key="13">
    <source>
        <dbReference type="Proteomes" id="UP000680815"/>
    </source>
</evidence>
<dbReference type="InterPro" id="IPR004358">
    <property type="entry name" value="Sig_transdc_His_kin-like_C"/>
</dbReference>
<dbReference type="RefSeq" id="WP_209352609.1">
    <property type="nucleotide sequence ID" value="NZ_JAGIYZ010000014.1"/>
</dbReference>
<keyword evidence="10" id="KW-0812">Transmembrane</keyword>
<feature type="transmembrane region" description="Helical" evidence="10">
    <location>
        <begin position="309"/>
        <end position="331"/>
    </location>
</feature>
<dbReference type="CDD" id="cd00082">
    <property type="entry name" value="HisKA"/>
    <property type="match status" value="1"/>
</dbReference>
<keyword evidence="13" id="KW-1185">Reference proteome</keyword>
<dbReference type="PROSITE" id="PS50109">
    <property type="entry name" value="HIS_KIN"/>
    <property type="match status" value="1"/>
</dbReference>
<dbReference type="PANTHER" id="PTHR43065">
    <property type="entry name" value="SENSOR HISTIDINE KINASE"/>
    <property type="match status" value="1"/>
</dbReference>
<reference evidence="12 13" key="1">
    <citation type="submission" date="2021-03" db="EMBL/GenBank/DDBJ databases">
        <authorList>
            <person name="So Y."/>
        </authorList>
    </citation>
    <scope>NUCLEOTIDE SEQUENCE [LARGE SCALE GENOMIC DNA]</scope>
    <source>
        <strain evidence="12 13">PWR1</strain>
    </source>
</reference>
<dbReference type="SMART" id="SM00388">
    <property type="entry name" value="HisKA"/>
    <property type="match status" value="1"/>
</dbReference>
<dbReference type="InterPro" id="IPR036097">
    <property type="entry name" value="HisK_dim/P_sf"/>
</dbReference>
<protein>
    <recommendedName>
        <fullName evidence="2">histidine kinase</fullName>
        <ecNumber evidence="2">2.7.13.3</ecNumber>
    </recommendedName>
</protein>
<dbReference type="EMBL" id="JAGIYZ010000014">
    <property type="protein sequence ID" value="MBP0465219.1"/>
    <property type="molecule type" value="Genomic_DNA"/>
</dbReference>
<comment type="caution">
    <text evidence="12">The sequence shown here is derived from an EMBL/GenBank/DDBJ whole genome shotgun (WGS) entry which is preliminary data.</text>
</comment>
<evidence type="ECO:0000313" key="12">
    <source>
        <dbReference type="EMBL" id="MBP0465219.1"/>
    </source>
</evidence>
<dbReference type="InterPro" id="IPR003661">
    <property type="entry name" value="HisK_dim/P_dom"/>
</dbReference>
<evidence type="ECO:0000256" key="10">
    <source>
        <dbReference type="SAM" id="Phobius"/>
    </source>
</evidence>
<keyword evidence="8" id="KW-0902">Two-component regulatory system</keyword>
<dbReference type="PRINTS" id="PR00344">
    <property type="entry name" value="BCTRLSENSOR"/>
</dbReference>
<dbReference type="Proteomes" id="UP000680815">
    <property type="component" value="Unassembled WGS sequence"/>
</dbReference>
<evidence type="ECO:0000256" key="2">
    <source>
        <dbReference type="ARBA" id="ARBA00012438"/>
    </source>
</evidence>
<dbReference type="PANTHER" id="PTHR43065:SF46">
    <property type="entry name" value="C4-DICARBOXYLATE TRANSPORT SENSOR PROTEIN DCTB"/>
    <property type="match status" value="1"/>
</dbReference>
<dbReference type="InterPro" id="IPR003594">
    <property type="entry name" value="HATPase_dom"/>
</dbReference>
<keyword evidence="5" id="KW-0547">Nucleotide-binding</keyword>
<evidence type="ECO:0000256" key="5">
    <source>
        <dbReference type="ARBA" id="ARBA00022741"/>
    </source>
</evidence>
<keyword evidence="6" id="KW-0418">Kinase</keyword>
<dbReference type="SUPFAM" id="SSF47384">
    <property type="entry name" value="Homodimeric domain of signal transducing histidine kinase"/>
    <property type="match status" value="1"/>
</dbReference>
<keyword evidence="10" id="KW-0472">Membrane</keyword>
<keyword evidence="7" id="KW-0067">ATP-binding</keyword>
<feature type="transmembrane region" description="Helical" evidence="10">
    <location>
        <begin position="33"/>
        <end position="55"/>
    </location>
</feature>
<evidence type="ECO:0000256" key="3">
    <source>
        <dbReference type="ARBA" id="ARBA00022553"/>
    </source>
</evidence>
<feature type="domain" description="Histidine kinase" evidence="11">
    <location>
        <begin position="486"/>
        <end position="705"/>
    </location>
</feature>
<dbReference type="InterPro" id="IPR036890">
    <property type="entry name" value="HATPase_C_sf"/>
</dbReference>
<comment type="catalytic activity">
    <reaction evidence="1">
        <text>ATP + protein L-histidine = ADP + protein N-phospho-L-histidine.</text>
        <dbReference type="EC" id="2.7.13.3"/>
    </reaction>
</comment>
<dbReference type="SUPFAM" id="SSF55785">
    <property type="entry name" value="PYP-like sensor domain (PAS domain)"/>
    <property type="match status" value="1"/>
</dbReference>
<dbReference type="Gene3D" id="1.10.287.130">
    <property type="match status" value="1"/>
</dbReference>
<dbReference type="InterPro" id="IPR005467">
    <property type="entry name" value="His_kinase_dom"/>
</dbReference>
<organism evidence="12 13">
    <name type="scientific">Roseomonas nitratireducens</name>
    <dbReference type="NCBI Taxonomy" id="2820810"/>
    <lineage>
        <taxon>Bacteria</taxon>
        <taxon>Pseudomonadati</taxon>
        <taxon>Pseudomonadota</taxon>
        <taxon>Alphaproteobacteria</taxon>
        <taxon>Acetobacterales</taxon>
        <taxon>Roseomonadaceae</taxon>
        <taxon>Roseomonas</taxon>
    </lineage>
</organism>
<evidence type="ECO:0000256" key="9">
    <source>
        <dbReference type="SAM" id="MobiDB-lite"/>
    </source>
</evidence>
<dbReference type="SMART" id="SM00387">
    <property type="entry name" value="HATPase_c"/>
    <property type="match status" value="1"/>
</dbReference>
<sequence>MTNGLAPLSADSRSALALRVVRRAMPSGPAWRAFATGLIVALSLVLIWAVAVALVQRAGRDAAEKARAQAEVGAAALEQFMLRTIEGIESTFAFVEMRRVLETAGDRQSADLIAAHLADIAATNRLGLVQIADIDTNATLRWSSASAFPRADFFDRQAFLAHLGGTRGLLVGVPQIEPINRRWSVQFSRRMEDRNGRFLGIAVMSLDPVALSRDLAEMMPRPNDVMFVVRRDGTYVARSRATLRALAEEVALAAPLPGSGAADSAPLVLSATQPDQRERFTSFRMVAGTPLVVGTGIDAAEALAPVRDFARLAVVTALLTSALVVLLALYARRRHERLHARTEVQEARLAERAAGAARAEIEALLAGLPVAVYRARIRRGRGMEVTYASAGMAALPDAGKARPEEDDARRDFIARLLSGRDAAVEYPVTRADGSAVWLRDAARVVLSTEDGCEVVGYRADITAERRLAARATEAAKLATLGEMATGLAHELNQPITAMSLGADNAADALEAEGTRGIPEALETLRSVAGQAARAQTIIDHLRVFGRRDAGPLGAIEVRSAVDGAVVLAGAALRAAGVEVVRSLPDDLPPVQGQLVLIEQVLVNLCLNARDAMLKQPEGQRRLAFSARRAPAGDRVLLAVRDTGGGMPEEVVGRVFEPFFTTKPVGQGTGLGLAICHGIMAAQGGAIRVANVEGGAEFTLEFAIAEREAPAPESGLRDAPAQEATHVA</sequence>
<dbReference type="CDD" id="cd12914">
    <property type="entry name" value="PDC1_DGC_like"/>
    <property type="match status" value="1"/>
</dbReference>
<evidence type="ECO:0000256" key="4">
    <source>
        <dbReference type="ARBA" id="ARBA00022679"/>
    </source>
</evidence>
<evidence type="ECO:0000259" key="11">
    <source>
        <dbReference type="PROSITE" id="PS50109"/>
    </source>
</evidence>
<feature type="region of interest" description="Disordered" evidence="9">
    <location>
        <begin position="708"/>
        <end position="727"/>
    </location>
</feature>
<accession>A0ABS4AV26</accession>
<dbReference type="InterPro" id="IPR035965">
    <property type="entry name" value="PAS-like_dom_sf"/>
</dbReference>
<proteinExistence type="predicted"/>
<evidence type="ECO:0000256" key="6">
    <source>
        <dbReference type="ARBA" id="ARBA00022777"/>
    </source>
</evidence>
<evidence type="ECO:0000256" key="7">
    <source>
        <dbReference type="ARBA" id="ARBA00022840"/>
    </source>
</evidence>
<keyword evidence="4" id="KW-0808">Transferase</keyword>
<dbReference type="Pfam" id="PF02518">
    <property type="entry name" value="HATPase_c"/>
    <property type="match status" value="1"/>
</dbReference>
<keyword evidence="10" id="KW-1133">Transmembrane helix</keyword>
<evidence type="ECO:0000256" key="8">
    <source>
        <dbReference type="ARBA" id="ARBA00023012"/>
    </source>
</evidence>
<evidence type="ECO:0000256" key="1">
    <source>
        <dbReference type="ARBA" id="ARBA00000085"/>
    </source>
</evidence>
<dbReference type="EC" id="2.7.13.3" evidence="2"/>
<dbReference type="Gene3D" id="3.30.565.10">
    <property type="entry name" value="Histidine kinase-like ATPase, C-terminal domain"/>
    <property type="match status" value="1"/>
</dbReference>
<keyword evidence="3" id="KW-0597">Phosphoprotein</keyword>
<gene>
    <name evidence="12" type="ORF">J5Y09_14940</name>
</gene>
<dbReference type="Pfam" id="PF00512">
    <property type="entry name" value="HisKA"/>
    <property type="match status" value="1"/>
</dbReference>